<organism evidence="2 3">
    <name type="scientific">Trichoplax adhaerens</name>
    <name type="common">Trichoplax reptans</name>
    <dbReference type="NCBI Taxonomy" id="10228"/>
    <lineage>
        <taxon>Eukaryota</taxon>
        <taxon>Metazoa</taxon>
        <taxon>Placozoa</taxon>
        <taxon>Uniplacotomia</taxon>
        <taxon>Trichoplacea</taxon>
        <taxon>Trichoplacidae</taxon>
        <taxon>Trichoplax</taxon>
    </lineage>
</organism>
<dbReference type="Pfam" id="PF04818">
    <property type="entry name" value="CID"/>
    <property type="match status" value="1"/>
</dbReference>
<dbReference type="InParanoid" id="B3SF49"/>
<dbReference type="HOGENOM" id="CLU_208085_0_0_1"/>
<dbReference type="Gene3D" id="1.25.40.90">
    <property type="match status" value="1"/>
</dbReference>
<dbReference type="InterPro" id="IPR006569">
    <property type="entry name" value="CID_dom"/>
</dbReference>
<keyword evidence="3" id="KW-1185">Reference proteome</keyword>
<dbReference type="PANTHER" id="PTHR12460:SF0">
    <property type="entry name" value="CID DOMAIN-CONTAINING PROTEIN-RELATED"/>
    <property type="match status" value="1"/>
</dbReference>
<evidence type="ECO:0000259" key="1">
    <source>
        <dbReference type="PROSITE" id="PS51391"/>
    </source>
</evidence>
<gene>
    <name evidence="2" type="ORF">TRIADDRAFT_34884</name>
</gene>
<accession>B3SF49</accession>
<reference evidence="2 3" key="1">
    <citation type="journal article" date="2008" name="Nature">
        <title>The Trichoplax genome and the nature of placozoans.</title>
        <authorList>
            <person name="Srivastava M."/>
            <person name="Begovic E."/>
            <person name="Chapman J."/>
            <person name="Putnam N.H."/>
            <person name="Hellsten U."/>
            <person name="Kawashima T."/>
            <person name="Kuo A."/>
            <person name="Mitros T."/>
            <person name="Salamov A."/>
            <person name="Carpenter M.L."/>
            <person name="Signorovitch A.Y."/>
            <person name="Moreno M.A."/>
            <person name="Kamm K."/>
            <person name="Grimwood J."/>
            <person name="Schmutz J."/>
            <person name="Shapiro H."/>
            <person name="Grigoriev I.V."/>
            <person name="Buss L.W."/>
            <person name="Schierwater B."/>
            <person name="Dellaporta S.L."/>
            <person name="Rokhsar D.S."/>
        </authorList>
    </citation>
    <scope>NUCLEOTIDE SEQUENCE [LARGE SCALE GENOMIC DNA]</scope>
    <source>
        <strain evidence="2 3">Grell-BS-1999</strain>
    </source>
</reference>
<dbReference type="eggNOG" id="KOG2669">
    <property type="taxonomic scope" value="Eukaryota"/>
</dbReference>
<dbReference type="CTD" id="6760082"/>
<dbReference type="Proteomes" id="UP000009022">
    <property type="component" value="Unassembled WGS sequence"/>
</dbReference>
<dbReference type="PROSITE" id="PS51391">
    <property type="entry name" value="CID"/>
    <property type="match status" value="1"/>
</dbReference>
<dbReference type="GeneID" id="6760082"/>
<dbReference type="InterPro" id="IPR008942">
    <property type="entry name" value="ENTH_VHS"/>
</dbReference>
<sequence length="63" mass="7083">MASFSSAALEKRLTELSNSQQSVQTLSLWMMHHRKHSKAAVEVWHQEFQKGSDSGVVLTLLLS</sequence>
<proteinExistence type="predicted"/>
<evidence type="ECO:0000313" key="2">
    <source>
        <dbReference type="EMBL" id="EDV18646.1"/>
    </source>
</evidence>
<dbReference type="PANTHER" id="PTHR12460">
    <property type="entry name" value="CYCLIN-DEPENDENT KINASE INHIBITOR-RELATED PROTEIN"/>
    <property type="match status" value="1"/>
</dbReference>
<dbReference type="RefSeq" id="XP_002118868.1">
    <property type="nucleotide sequence ID" value="XM_002118832.1"/>
</dbReference>
<dbReference type="OMA" id="SMWEREL"/>
<protein>
    <recommendedName>
        <fullName evidence="1">CID domain-containing protein</fullName>
    </recommendedName>
</protein>
<dbReference type="AlphaFoldDB" id="B3SF49"/>
<dbReference type="KEGG" id="tad:TRIADDRAFT_34884"/>
<feature type="domain" description="CID" evidence="1">
    <location>
        <begin position="1"/>
        <end position="63"/>
    </location>
</feature>
<dbReference type="SUPFAM" id="SSF48464">
    <property type="entry name" value="ENTH/VHS domain"/>
    <property type="match status" value="1"/>
</dbReference>
<dbReference type="OrthoDB" id="10069473at2759"/>
<name>B3SF49_TRIAD</name>
<dbReference type="EMBL" id="DS985906">
    <property type="protein sequence ID" value="EDV18646.1"/>
    <property type="molecule type" value="Genomic_DNA"/>
</dbReference>
<dbReference type="STRING" id="10228.B3SF49"/>
<evidence type="ECO:0000313" key="3">
    <source>
        <dbReference type="Proteomes" id="UP000009022"/>
    </source>
</evidence>